<keyword evidence="3" id="KW-1185">Reference proteome</keyword>
<reference evidence="2" key="1">
    <citation type="journal article" date="2022" name="bioRxiv">
        <title>Sequencing and chromosome-scale assembly of the giantPleurodeles waltlgenome.</title>
        <authorList>
            <person name="Brown T."/>
            <person name="Elewa A."/>
            <person name="Iarovenko S."/>
            <person name="Subramanian E."/>
            <person name="Araus A.J."/>
            <person name="Petzold A."/>
            <person name="Susuki M."/>
            <person name="Suzuki K.-i.T."/>
            <person name="Hayashi T."/>
            <person name="Toyoda A."/>
            <person name="Oliveira C."/>
            <person name="Osipova E."/>
            <person name="Leigh N.D."/>
            <person name="Simon A."/>
            <person name="Yun M.H."/>
        </authorList>
    </citation>
    <scope>NUCLEOTIDE SEQUENCE</scope>
    <source>
        <strain evidence="2">20211129_DDA</strain>
        <tissue evidence="2">Liver</tissue>
    </source>
</reference>
<name>A0AAV7P6R8_PLEWA</name>
<protein>
    <submittedName>
        <fullName evidence="2">Uncharacterized protein</fullName>
    </submittedName>
</protein>
<organism evidence="2 3">
    <name type="scientific">Pleurodeles waltl</name>
    <name type="common">Iberian ribbed newt</name>
    <dbReference type="NCBI Taxonomy" id="8319"/>
    <lineage>
        <taxon>Eukaryota</taxon>
        <taxon>Metazoa</taxon>
        <taxon>Chordata</taxon>
        <taxon>Craniata</taxon>
        <taxon>Vertebrata</taxon>
        <taxon>Euteleostomi</taxon>
        <taxon>Amphibia</taxon>
        <taxon>Batrachia</taxon>
        <taxon>Caudata</taxon>
        <taxon>Salamandroidea</taxon>
        <taxon>Salamandridae</taxon>
        <taxon>Pleurodelinae</taxon>
        <taxon>Pleurodeles</taxon>
    </lineage>
</organism>
<dbReference type="EMBL" id="JANPWB010000011">
    <property type="protein sequence ID" value="KAJ1123404.1"/>
    <property type="molecule type" value="Genomic_DNA"/>
</dbReference>
<gene>
    <name evidence="2" type="ORF">NDU88_001874</name>
</gene>
<comment type="caution">
    <text evidence="2">The sequence shown here is derived from an EMBL/GenBank/DDBJ whole genome shotgun (WGS) entry which is preliminary data.</text>
</comment>
<dbReference type="AlphaFoldDB" id="A0AAV7P6R8"/>
<feature type="compositionally biased region" description="Basic and acidic residues" evidence="1">
    <location>
        <begin position="1"/>
        <end position="26"/>
    </location>
</feature>
<evidence type="ECO:0000313" key="3">
    <source>
        <dbReference type="Proteomes" id="UP001066276"/>
    </source>
</evidence>
<evidence type="ECO:0000313" key="2">
    <source>
        <dbReference type="EMBL" id="KAJ1123404.1"/>
    </source>
</evidence>
<proteinExistence type="predicted"/>
<feature type="region of interest" description="Disordered" evidence="1">
    <location>
        <begin position="1"/>
        <end position="52"/>
    </location>
</feature>
<accession>A0AAV7P6R8</accession>
<evidence type="ECO:0000256" key="1">
    <source>
        <dbReference type="SAM" id="MobiDB-lite"/>
    </source>
</evidence>
<dbReference type="Proteomes" id="UP001066276">
    <property type="component" value="Chromosome 7"/>
</dbReference>
<sequence>MPPIVRDKKVQRELQLQRRPEEKPAEMPRGPATFQEGHGFGSGQVGPRPCVERGLDWGGARASLRCLRPQPLQLKRGLCGPVGNGGGTSWVPCGP</sequence>